<gene>
    <name evidence="1" type="ORF">GF867_08825</name>
</gene>
<evidence type="ECO:0000313" key="2">
    <source>
        <dbReference type="Proteomes" id="UP000440066"/>
    </source>
</evidence>
<accession>A0A844C011</accession>
<comment type="caution">
    <text evidence="1">The sequence shown here is derived from an EMBL/GenBank/DDBJ whole genome shotgun (WGS) entry which is preliminary data.</text>
</comment>
<name>A0A844C011_9LACT</name>
<reference evidence="1 2" key="1">
    <citation type="submission" date="2019-11" db="EMBL/GenBank/DDBJ databases">
        <title>Characterisation of Fundicoccus ignavus gen. nov. sp. nov., a novel genus of the family Aerococcaceae from bulk tank milk.</title>
        <authorList>
            <person name="Siebert A."/>
            <person name="Huptas C."/>
            <person name="Wenning M."/>
            <person name="Scherer S."/>
            <person name="Doll E.V."/>
        </authorList>
    </citation>
    <scope>NUCLEOTIDE SEQUENCE [LARGE SCALE GENOMIC DNA]</scope>
    <source>
        <strain evidence="1 2">DSM 109652</strain>
    </source>
</reference>
<evidence type="ECO:0000313" key="1">
    <source>
        <dbReference type="EMBL" id="MRJ47668.1"/>
    </source>
</evidence>
<dbReference type="EMBL" id="WJQT01000012">
    <property type="protein sequence ID" value="MRJ47668.1"/>
    <property type="molecule type" value="Genomic_DNA"/>
</dbReference>
<dbReference type="InterPro" id="IPR046342">
    <property type="entry name" value="CBS_dom_sf"/>
</dbReference>
<organism evidence="1 2">
    <name type="scientific">Fundicoccus ignavus</name>
    <dbReference type="NCBI Taxonomy" id="2664442"/>
    <lineage>
        <taxon>Bacteria</taxon>
        <taxon>Bacillati</taxon>
        <taxon>Bacillota</taxon>
        <taxon>Bacilli</taxon>
        <taxon>Lactobacillales</taxon>
        <taxon>Aerococcaceae</taxon>
        <taxon>Fundicoccus</taxon>
    </lineage>
</organism>
<proteinExistence type="predicted"/>
<dbReference type="AlphaFoldDB" id="A0A844C011"/>
<evidence type="ECO:0008006" key="3">
    <source>
        <dbReference type="Google" id="ProtNLM"/>
    </source>
</evidence>
<sequence length="61" mass="6746">MELPVVNSVGQMLGAITVDDVMDIIVEETTEDFNEISSISKPKKQRNSEEIIWSIAGARLP</sequence>
<dbReference type="Gene3D" id="3.10.580.10">
    <property type="entry name" value="CBS-domain"/>
    <property type="match status" value="1"/>
</dbReference>
<dbReference type="SUPFAM" id="SSF54631">
    <property type="entry name" value="CBS-domain pair"/>
    <property type="match status" value="1"/>
</dbReference>
<dbReference type="RefSeq" id="WP_153832738.1">
    <property type="nucleotide sequence ID" value="NZ_WJQT01000012.1"/>
</dbReference>
<protein>
    <recommendedName>
        <fullName evidence="3">CBS domain-containing protein</fullName>
    </recommendedName>
</protein>
<dbReference type="Proteomes" id="UP000440066">
    <property type="component" value="Unassembled WGS sequence"/>
</dbReference>